<protein>
    <submittedName>
        <fullName evidence="1">Uncharacterized protein</fullName>
    </submittedName>
</protein>
<proteinExistence type="predicted"/>
<reference evidence="1 2" key="1">
    <citation type="submission" date="2024-05" db="EMBL/GenBank/DDBJ databases">
        <title>Haplotype-resolved chromosome-level genome assembly of Huyou (Citrus changshanensis).</title>
        <authorList>
            <person name="Miao C."/>
            <person name="Chen W."/>
            <person name="Wu Y."/>
            <person name="Wang L."/>
            <person name="Zhao S."/>
            <person name="Grierson D."/>
            <person name="Xu C."/>
            <person name="Chen K."/>
        </authorList>
    </citation>
    <scope>NUCLEOTIDE SEQUENCE [LARGE SCALE GENOMIC DNA]</scope>
    <source>
        <strain evidence="1">01-14</strain>
        <tissue evidence="1">Leaf</tissue>
    </source>
</reference>
<keyword evidence="2" id="KW-1185">Reference proteome</keyword>
<gene>
    <name evidence="1" type="ORF">WN944_004138</name>
</gene>
<sequence length="91" mass="10449">MLLGCFRFKLNSLLMSNVNFISRFLMCKYVRLKSNMIHHLNKFTTGFKVVYVLDDIGFVVESSVFLEFSAPSRGKNANIILISSVFRGTYI</sequence>
<evidence type="ECO:0000313" key="1">
    <source>
        <dbReference type="EMBL" id="KAK9193441.1"/>
    </source>
</evidence>
<dbReference type="AlphaFoldDB" id="A0AAP0QLV6"/>
<name>A0AAP0QLV6_9ROSI</name>
<comment type="caution">
    <text evidence="1">The sequence shown here is derived from an EMBL/GenBank/DDBJ whole genome shotgun (WGS) entry which is preliminary data.</text>
</comment>
<dbReference type="EMBL" id="JBCGBO010000006">
    <property type="protein sequence ID" value="KAK9193441.1"/>
    <property type="molecule type" value="Genomic_DNA"/>
</dbReference>
<organism evidence="1 2">
    <name type="scientific">Citrus x changshan-huyou</name>
    <dbReference type="NCBI Taxonomy" id="2935761"/>
    <lineage>
        <taxon>Eukaryota</taxon>
        <taxon>Viridiplantae</taxon>
        <taxon>Streptophyta</taxon>
        <taxon>Embryophyta</taxon>
        <taxon>Tracheophyta</taxon>
        <taxon>Spermatophyta</taxon>
        <taxon>Magnoliopsida</taxon>
        <taxon>eudicotyledons</taxon>
        <taxon>Gunneridae</taxon>
        <taxon>Pentapetalae</taxon>
        <taxon>rosids</taxon>
        <taxon>malvids</taxon>
        <taxon>Sapindales</taxon>
        <taxon>Rutaceae</taxon>
        <taxon>Aurantioideae</taxon>
        <taxon>Citrus</taxon>
    </lineage>
</organism>
<dbReference type="Proteomes" id="UP001428341">
    <property type="component" value="Unassembled WGS sequence"/>
</dbReference>
<accession>A0AAP0QLV6</accession>
<evidence type="ECO:0000313" key="2">
    <source>
        <dbReference type="Proteomes" id="UP001428341"/>
    </source>
</evidence>